<dbReference type="Proteomes" id="UP000186883">
    <property type="component" value="Unassembled WGS sequence"/>
</dbReference>
<dbReference type="OrthoDB" id="3290254at2"/>
<comment type="caution">
    <text evidence="1">The sequence shown here is derived from an EMBL/GenBank/DDBJ whole genome shotgun (WGS) entry which is preliminary data.</text>
</comment>
<dbReference type="EMBL" id="LQCI01000009">
    <property type="protein sequence ID" value="KZB86118.1"/>
    <property type="molecule type" value="Genomic_DNA"/>
</dbReference>
<name>A0A154MP80_9PSEU</name>
<dbReference type="RefSeq" id="WP_061982524.1">
    <property type="nucleotide sequence ID" value="NZ_FOPQ01000006.1"/>
</dbReference>
<accession>A0A154MP80</accession>
<protein>
    <submittedName>
        <fullName evidence="1">Uncharacterized protein</fullName>
    </submittedName>
</protein>
<keyword evidence="4" id="KW-1185">Reference proteome</keyword>
<dbReference type="Proteomes" id="UP000076321">
    <property type="component" value="Unassembled WGS sequence"/>
</dbReference>
<reference evidence="1 3" key="1">
    <citation type="submission" date="2015-12" db="EMBL/GenBank/DDBJ databases">
        <title>Amycolatopsis regifaucium genome sequencing and assembly.</title>
        <authorList>
            <person name="Mayilraj S."/>
        </authorList>
    </citation>
    <scope>NUCLEOTIDE SEQUENCE [LARGE SCALE GENOMIC DNA]</scope>
    <source>
        <strain evidence="1 3">GY080</strain>
    </source>
</reference>
<proteinExistence type="predicted"/>
<reference evidence="2 4" key="2">
    <citation type="submission" date="2016-11" db="EMBL/GenBank/DDBJ databases">
        <title>Genome sequencing of Amycolatopsis regifaucium.</title>
        <authorList>
            <person name="Mayilraj S."/>
            <person name="Kaur N."/>
        </authorList>
    </citation>
    <scope>NUCLEOTIDE SEQUENCE [LARGE SCALE GENOMIC DNA]</scope>
    <source>
        <strain evidence="2 4">GY080</strain>
    </source>
</reference>
<evidence type="ECO:0000313" key="1">
    <source>
        <dbReference type="EMBL" id="KZB86118.1"/>
    </source>
</evidence>
<dbReference type="EMBL" id="LOBU02000019">
    <property type="protein sequence ID" value="OKA05011.1"/>
    <property type="molecule type" value="Genomic_DNA"/>
</dbReference>
<evidence type="ECO:0000313" key="3">
    <source>
        <dbReference type="Proteomes" id="UP000076321"/>
    </source>
</evidence>
<gene>
    <name evidence="2" type="ORF">ATP06_0228535</name>
    <name evidence="1" type="ORF">AVL48_28455</name>
</gene>
<organism evidence="1 3">
    <name type="scientific">Amycolatopsis regifaucium</name>
    <dbReference type="NCBI Taxonomy" id="546365"/>
    <lineage>
        <taxon>Bacteria</taxon>
        <taxon>Bacillati</taxon>
        <taxon>Actinomycetota</taxon>
        <taxon>Actinomycetes</taxon>
        <taxon>Pseudonocardiales</taxon>
        <taxon>Pseudonocardiaceae</taxon>
        <taxon>Amycolatopsis</taxon>
    </lineage>
</organism>
<dbReference type="AlphaFoldDB" id="A0A154MP80"/>
<sequence length="100" mass="11538">MYDDFRQKDGERVTPGNDLKVVDVEGLGTAAYLYRQHDDSKPWTPGELWLYKYIVRHGPLLLTVNATGTARERGDWPTVEQEMRDKVKKNAEETMKALRA</sequence>
<evidence type="ECO:0000313" key="2">
    <source>
        <dbReference type="EMBL" id="OKA05011.1"/>
    </source>
</evidence>
<evidence type="ECO:0000313" key="4">
    <source>
        <dbReference type="Proteomes" id="UP000186883"/>
    </source>
</evidence>